<sequence length="129" mass="14717">MWTCVYWYRSAIGLFVSNSSEEEEEEEEEEQEEEEERERAVWDAGTRSELGARDRNSSWSREEEVLPSRLTPLLRPGLFSADALPPPPPPPATRGLAVSVCCFRVCSLARGMMSQAWGRCHTVRWVEAL</sequence>
<feature type="region of interest" description="Disordered" evidence="1">
    <location>
        <begin position="18"/>
        <end position="63"/>
    </location>
</feature>
<dbReference type="AlphaFoldDB" id="A0A4Z2IIE7"/>
<reference evidence="2 3" key="1">
    <citation type="submission" date="2019-03" db="EMBL/GenBank/DDBJ databases">
        <title>First draft genome of Liparis tanakae, snailfish: a comprehensive survey of snailfish specific genes.</title>
        <authorList>
            <person name="Kim W."/>
            <person name="Song I."/>
            <person name="Jeong J.-H."/>
            <person name="Kim D."/>
            <person name="Kim S."/>
            <person name="Ryu S."/>
            <person name="Song J.Y."/>
            <person name="Lee S.K."/>
        </authorList>
    </citation>
    <scope>NUCLEOTIDE SEQUENCE [LARGE SCALE GENOMIC DNA]</scope>
    <source>
        <tissue evidence="2">Muscle</tissue>
    </source>
</reference>
<keyword evidence="3" id="KW-1185">Reference proteome</keyword>
<evidence type="ECO:0000313" key="2">
    <source>
        <dbReference type="EMBL" id="TNN77501.1"/>
    </source>
</evidence>
<evidence type="ECO:0000313" key="3">
    <source>
        <dbReference type="Proteomes" id="UP000314294"/>
    </source>
</evidence>
<protein>
    <submittedName>
        <fullName evidence="2">Uncharacterized protein</fullName>
    </submittedName>
</protein>
<organism evidence="2 3">
    <name type="scientific">Liparis tanakae</name>
    <name type="common">Tanaka's snailfish</name>
    <dbReference type="NCBI Taxonomy" id="230148"/>
    <lineage>
        <taxon>Eukaryota</taxon>
        <taxon>Metazoa</taxon>
        <taxon>Chordata</taxon>
        <taxon>Craniata</taxon>
        <taxon>Vertebrata</taxon>
        <taxon>Euteleostomi</taxon>
        <taxon>Actinopterygii</taxon>
        <taxon>Neopterygii</taxon>
        <taxon>Teleostei</taxon>
        <taxon>Neoteleostei</taxon>
        <taxon>Acanthomorphata</taxon>
        <taxon>Eupercaria</taxon>
        <taxon>Perciformes</taxon>
        <taxon>Cottioidei</taxon>
        <taxon>Cottales</taxon>
        <taxon>Liparidae</taxon>
        <taxon>Liparis</taxon>
    </lineage>
</organism>
<accession>A0A4Z2IIE7</accession>
<dbReference type="Proteomes" id="UP000314294">
    <property type="component" value="Unassembled WGS sequence"/>
</dbReference>
<name>A0A4Z2IIE7_9TELE</name>
<evidence type="ECO:0000256" key="1">
    <source>
        <dbReference type="SAM" id="MobiDB-lite"/>
    </source>
</evidence>
<feature type="compositionally biased region" description="Basic and acidic residues" evidence="1">
    <location>
        <begin position="50"/>
        <end position="63"/>
    </location>
</feature>
<proteinExistence type="predicted"/>
<comment type="caution">
    <text evidence="2">The sequence shown here is derived from an EMBL/GenBank/DDBJ whole genome shotgun (WGS) entry which is preliminary data.</text>
</comment>
<gene>
    <name evidence="2" type="ORF">EYF80_012315</name>
</gene>
<feature type="compositionally biased region" description="Acidic residues" evidence="1">
    <location>
        <begin position="20"/>
        <end position="36"/>
    </location>
</feature>
<dbReference type="EMBL" id="SRLO01000082">
    <property type="protein sequence ID" value="TNN77501.1"/>
    <property type="molecule type" value="Genomic_DNA"/>
</dbReference>